<sequence length="323" mass="36110">MSLKKYLKGKFDWDVSGLAAYVDEQREDLIVRSVTEARTLQYLSIQQGIKGSQELKLLDDSVVYQAGDCTMTPSGDTVFTDRAIAVETLGYMKSFCQKDLDGFWTQLGLRPGAMAEDKTLPFEQQIINYLLQLHSFELDKLIWKGNKATGSGNLAFMNGFRQFLTTANGCVNLNTSSVASISASNAFDVFYECFVNTPANVAEANDFICFTGRENFNFLTKNLVDDNLFHYNPANIGDLNELILPGTNMRIVKVNGLNGLDNIYTGRASQFVFGTDLSSDFENFDLWYSQDDDVIYLRSKFRAGVQVPFLDQIGVWNGTSSPN</sequence>
<accession>A0A6J5NU34</accession>
<dbReference type="EMBL" id="LR796725">
    <property type="protein sequence ID" value="CAB4162463.1"/>
    <property type="molecule type" value="Genomic_DNA"/>
</dbReference>
<protein>
    <submittedName>
        <fullName evidence="1">Uncharacterized protein</fullName>
    </submittedName>
</protein>
<evidence type="ECO:0000313" key="1">
    <source>
        <dbReference type="EMBL" id="CAB4162463.1"/>
    </source>
</evidence>
<reference evidence="1" key="1">
    <citation type="submission" date="2020-04" db="EMBL/GenBank/DDBJ databases">
        <authorList>
            <person name="Chiriac C."/>
            <person name="Salcher M."/>
            <person name="Ghai R."/>
            <person name="Kavagutti S V."/>
        </authorList>
    </citation>
    <scope>NUCLEOTIDE SEQUENCE</scope>
</reference>
<organism evidence="1">
    <name type="scientific">uncultured Caudovirales phage</name>
    <dbReference type="NCBI Taxonomy" id="2100421"/>
    <lineage>
        <taxon>Viruses</taxon>
        <taxon>Duplodnaviria</taxon>
        <taxon>Heunggongvirae</taxon>
        <taxon>Uroviricota</taxon>
        <taxon>Caudoviricetes</taxon>
        <taxon>Peduoviridae</taxon>
        <taxon>Maltschvirus</taxon>
        <taxon>Maltschvirus maltsch</taxon>
    </lineage>
</organism>
<name>A0A6J5NU34_9CAUD</name>
<gene>
    <name evidence="1" type="ORF">UFOVP775_42</name>
</gene>
<proteinExistence type="predicted"/>